<gene>
    <name evidence="2" type="ORF">EG68_03482</name>
</gene>
<sequence length="100" mass="11556">MSNIQPLDTRQHTRRPFLPSDMMSCTHVFVRNDTAKPLLQPPYDGPILVMESTNTISPDRLKPAHIENDPSEHHQTSVWRNNYPNHPSILQNKKEHAKPL</sequence>
<organism evidence="2 3">
    <name type="scientific">Paragonimus skrjabini miyazakii</name>
    <dbReference type="NCBI Taxonomy" id="59628"/>
    <lineage>
        <taxon>Eukaryota</taxon>
        <taxon>Metazoa</taxon>
        <taxon>Spiralia</taxon>
        <taxon>Lophotrochozoa</taxon>
        <taxon>Platyhelminthes</taxon>
        <taxon>Trematoda</taxon>
        <taxon>Digenea</taxon>
        <taxon>Plagiorchiida</taxon>
        <taxon>Troglotremata</taxon>
        <taxon>Troglotrematidae</taxon>
        <taxon>Paragonimus</taxon>
    </lineage>
</organism>
<reference evidence="2" key="1">
    <citation type="submission" date="2019-07" db="EMBL/GenBank/DDBJ databases">
        <title>Annotation for the trematode Paragonimus miyazaki's.</title>
        <authorList>
            <person name="Choi Y.-J."/>
        </authorList>
    </citation>
    <scope>NUCLEOTIDE SEQUENCE</scope>
    <source>
        <strain evidence="2">Japan</strain>
    </source>
</reference>
<comment type="caution">
    <text evidence="2">The sequence shown here is derived from an EMBL/GenBank/DDBJ whole genome shotgun (WGS) entry which is preliminary data.</text>
</comment>
<dbReference type="Proteomes" id="UP000822476">
    <property type="component" value="Unassembled WGS sequence"/>
</dbReference>
<dbReference type="OrthoDB" id="6279146at2759"/>
<dbReference type="AlphaFoldDB" id="A0A8S9YV49"/>
<evidence type="ECO:0000256" key="1">
    <source>
        <dbReference type="SAM" id="MobiDB-lite"/>
    </source>
</evidence>
<keyword evidence="3" id="KW-1185">Reference proteome</keyword>
<feature type="region of interest" description="Disordered" evidence="1">
    <location>
        <begin position="58"/>
        <end position="100"/>
    </location>
</feature>
<evidence type="ECO:0000313" key="3">
    <source>
        <dbReference type="Proteomes" id="UP000822476"/>
    </source>
</evidence>
<proteinExistence type="predicted"/>
<feature type="compositionally biased region" description="Basic and acidic residues" evidence="1">
    <location>
        <begin position="59"/>
        <end position="75"/>
    </location>
</feature>
<dbReference type="EMBL" id="JTDE01001471">
    <property type="protein sequence ID" value="KAF7258909.1"/>
    <property type="molecule type" value="Genomic_DNA"/>
</dbReference>
<protein>
    <submittedName>
        <fullName evidence="2">Uncharacterized protein</fullName>
    </submittedName>
</protein>
<accession>A0A8S9YV49</accession>
<name>A0A8S9YV49_9TREM</name>
<evidence type="ECO:0000313" key="2">
    <source>
        <dbReference type="EMBL" id="KAF7258909.1"/>
    </source>
</evidence>
<feature type="compositionally biased region" description="Polar residues" evidence="1">
    <location>
        <begin position="76"/>
        <end position="91"/>
    </location>
</feature>